<sequence>MRDVRGVIRSDAFRHITRAIEVNQRPPQLVRSFVFLIPTASSCPNLLAPGSPHRSPLHLDASGVARHANSLRIHRTTIYAVVSLGRVLERLSNQSRSVFSRPSIPLSVSSALAASFDTPGGKIQIRADPALVTCFDPSDKELYDLWAPRR</sequence>
<dbReference type="EMBL" id="KV429033">
    <property type="protein sequence ID" value="KZT74369.1"/>
    <property type="molecule type" value="Genomic_DNA"/>
</dbReference>
<name>A0A165U3Z6_9APHY</name>
<dbReference type="AlphaFoldDB" id="A0A165U3Z6"/>
<proteinExistence type="predicted"/>
<gene>
    <name evidence="1" type="ORF">DAEQUDRAFT_190075</name>
</gene>
<dbReference type="Proteomes" id="UP000076727">
    <property type="component" value="Unassembled WGS sequence"/>
</dbReference>
<protein>
    <submittedName>
        <fullName evidence="1">Uncharacterized protein</fullName>
    </submittedName>
</protein>
<evidence type="ECO:0000313" key="1">
    <source>
        <dbReference type="EMBL" id="KZT74369.1"/>
    </source>
</evidence>
<evidence type="ECO:0000313" key="2">
    <source>
        <dbReference type="Proteomes" id="UP000076727"/>
    </source>
</evidence>
<accession>A0A165U3Z6</accession>
<organism evidence="1 2">
    <name type="scientific">Daedalea quercina L-15889</name>
    <dbReference type="NCBI Taxonomy" id="1314783"/>
    <lineage>
        <taxon>Eukaryota</taxon>
        <taxon>Fungi</taxon>
        <taxon>Dikarya</taxon>
        <taxon>Basidiomycota</taxon>
        <taxon>Agaricomycotina</taxon>
        <taxon>Agaricomycetes</taxon>
        <taxon>Polyporales</taxon>
        <taxon>Fomitopsis</taxon>
    </lineage>
</organism>
<reference evidence="1 2" key="1">
    <citation type="journal article" date="2016" name="Mol. Biol. Evol.">
        <title>Comparative Genomics of Early-Diverging Mushroom-Forming Fungi Provides Insights into the Origins of Lignocellulose Decay Capabilities.</title>
        <authorList>
            <person name="Nagy L.G."/>
            <person name="Riley R."/>
            <person name="Tritt A."/>
            <person name="Adam C."/>
            <person name="Daum C."/>
            <person name="Floudas D."/>
            <person name="Sun H."/>
            <person name="Yadav J.S."/>
            <person name="Pangilinan J."/>
            <person name="Larsson K.H."/>
            <person name="Matsuura K."/>
            <person name="Barry K."/>
            <person name="Labutti K."/>
            <person name="Kuo R."/>
            <person name="Ohm R.A."/>
            <person name="Bhattacharya S.S."/>
            <person name="Shirouzu T."/>
            <person name="Yoshinaga Y."/>
            <person name="Martin F.M."/>
            <person name="Grigoriev I.V."/>
            <person name="Hibbett D.S."/>
        </authorList>
    </citation>
    <scope>NUCLEOTIDE SEQUENCE [LARGE SCALE GENOMIC DNA]</scope>
    <source>
        <strain evidence="1 2">L-15889</strain>
    </source>
</reference>
<keyword evidence="2" id="KW-1185">Reference proteome</keyword>
<dbReference type="OrthoDB" id="2669285at2759"/>